<proteinExistence type="predicted"/>
<organism evidence="1 2">
    <name type="scientific">Streptomyces inhibens</name>
    <dbReference type="NCBI Taxonomy" id="2293571"/>
    <lineage>
        <taxon>Bacteria</taxon>
        <taxon>Bacillati</taxon>
        <taxon>Actinomycetota</taxon>
        <taxon>Actinomycetes</taxon>
        <taxon>Kitasatosporales</taxon>
        <taxon>Streptomycetaceae</taxon>
        <taxon>Streptomyces</taxon>
    </lineage>
</organism>
<evidence type="ECO:0000313" key="1">
    <source>
        <dbReference type="EMBL" id="REK92064.1"/>
    </source>
</evidence>
<gene>
    <name evidence="1" type="ORF">DY245_01075</name>
</gene>
<protein>
    <submittedName>
        <fullName evidence="1">Uncharacterized protein</fullName>
    </submittedName>
</protein>
<sequence length="98" mass="10865">MPSEEPPEDAARWSPLDTDEWHAARNATTALRDVLTAAGMARDFPYLRADLNAFGHGLIELGRVSPETAERLAELLRRALLCSRGSEEATDSRTRKTD</sequence>
<dbReference type="OrthoDB" id="4244840at2"/>
<dbReference type="Proteomes" id="UP000262477">
    <property type="component" value="Unassembled WGS sequence"/>
</dbReference>
<dbReference type="EMBL" id="QUAC01000008">
    <property type="protein sequence ID" value="REK92064.1"/>
    <property type="molecule type" value="Genomic_DNA"/>
</dbReference>
<name>A0A371QBM0_STRIH</name>
<evidence type="ECO:0000313" key="2">
    <source>
        <dbReference type="Proteomes" id="UP000262477"/>
    </source>
</evidence>
<dbReference type="AlphaFoldDB" id="A0A371QBM0"/>
<keyword evidence="2" id="KW-1185">Reference proteome</keyword>
<accession>A0A371QBM0</accession>
<dbReference type="RefSeq" id="WP_128502455.1">
    <property type="nucleotide sequence ID" value="NZ_QUAC01000008.1"/>
</dbReference>
<reference evidence="1 2" key="1">
    <citation type="submission" date="2018-08" db="EMBL/GenBank/DDBJ databases">
        <title>Streptomyces NEAU-D10 sp. nov., a novel Actinomycete isolated from soil.</title>
        <authorList>
            <person name="Jin L."/>
        </authorList>
    </citation>
    <scope>NUCLEOTIDE SEQUENCE [LARGE SCALE GENOMIC DNA]</scope>
    <source>
        <strain evidence="1 2">NEAU-D10</strain>
    </source>
</reference>
<comment type="caution">
    <text evidence="1">The sequence shown here is derived from an EMBL/GenBank/DDBJ whole genome shotgun (WGS) entry which is preliminary data.</text>
</comment>